<dbReference type="Proteomes" id="UP000315751">
    <property type="component" value="Unassembled WGS sequence"/>
</dbReference>
<proteinExistence type="predicted"/>
<evidence type="ECO:0000256" key="4">
    <source>
        <dbReference type="ARBA" id="ARBA00023033"/>
    </source>
</evidence>
<gene>
    <name evidence="5" type="ORF">FBZ90_109221</name>
</gene>
<evidence type="ECO:0000256" key="3">
    <source>
        <dbReference type="ARBA" id="ARBA00023002"/>
    </source>
</evidence>
<evidence type="ECO:0000313" key="5">
    <source>
        <dbReference type="EMBL" id="TWB40618.1"/>
    </source>
</evidence>
<dbReference type="AlphaFoldDB" id="A0A560H2T7"/>
<dbReference type="GO" id="GO:0004497">
    <property type="term" value="F:monooxygenase activity"/>
    <property type="evidence" value="ECO:0007669"/>
    <property type="project" value="UniProtKB-KW"/>
</dbReference>
<keyword evidence="2" id="KW-0288">FMN</keyword>
<dbReference type="OrthoDB" id="9779442at2"/>
<evidence type="ECO:0000256" key="2">
    <source>
        <dbReference type="ARBA" id="ARBA00022643"/>
    </source>
</evidence>
<keyword evidence="6" id="KW-1185">Reference proteome</keyword>
<dbReference type="Gene3D" id="3.20.20.30">
    <property type="entry name" value="Luciferase-like domain"/>
    <property type="match status" value="1"/>
</dbReference>
<dbReference type="RefSeq" id="WP_145733826.1">
    <property type="nucleotide sequence ID" value="NZ_VITR01000009.1"/>
</dbReference>
<protein>
    <submittedName>
        <fullName evidence="5">Luciferase-like monooxygenase</fullName>
    </submittedName>
</protein>
<comment type="caution">
    <text evidence="5">The sequence shown here is derived from an EMBL/GenBank/DDBJ whole genome shotgun (WGS) entry which is preliminary data.</text>
</comment>
<dbReference type="EMBL" id="VITR01000009">
    <property type="protein sequence ID" value="TWB40618.1"/>
    <property type="molecule type" value="Genomic_DNA"/>
</dbReference>
<reference evidence="5 6" key="1">
    <citation type="submission" date="2019-06" db="EMBL/GenBank/DDBJ databases">
        <title>Genomic Encyclopedia of Type Strains, Phase IV (KMG-V): Genome sequencing to study the core and pangenomes of soil and plant-associated prokaryotes.</title>
        <authorList>
            <person name="Whitman W."/>
        </authorList>
    </citation>
    <scope>NUCLEOTIDE SEQUENCE [LARGE SCALE GENOMIC DNA]</scope>
    <source>
        <strain evidence="5 6">BR 11622</strain>
    </source>
</reference>
<evidence type="ECO:0000313" key="6">
    <source>
        <dbReference type="Proteomes" id="UP000315751"/>
    </source>
</evidence>
<organism evidence="5 6">
    <name type="scientific">Nitrospirillum amazonense</name>
    <dbReference type="NCBI Taxonomy" id="28077"/>
    <lineage>
        <taxon>Bacteria</taxon>
        <taxon>Pseudomonadati</taxon>
        <taxon>Pseudomonadota</taxon>
        <taxon>Alphaproteobacteria</taxon>
        <taxon>Rhodospirillales</taxon>
        <taxon>Azospirillaceae</taxon>
        <taxon>Nitrospirillum</taxon>
    </lineage>
</organism>
<dbReference type="SUPFAM" id="SSF51679">
    <property type="entry name" value="Bacterial luciferase-like"/>
    <property type="match status" value="1"/>
</dbReference>
<dbReference type="PANTHER" id="PTHR30011:SF16">
    <property type="entry name" value="C2H2 FINGER DOMAIN TRANSCRIPTION FACTOR (EUROFUNG)-RELATED"/>
    <property type="match status" value="1"/>
</dbReference>
<dbReference type="GO" id="GO:0016705">
    <property type="term" value="F:oxidoreductase activity, acting on paired donors, with incorporation or reduction of molecular oxygen"/>
    <property type="evidence" value="ECO:0007669"/>
    <property type="project" value="InterPro"/>
</dbReference>
<evidence type="ECO:0000256" key="1">
    <source>
        <dbReference type="ARBA" id="ARBA00022630"/>
    </source>
</evidence>
<keyword evidence="3" id="KW-0560">Oxidoreductase</keyword>
<dbReference type="InterPro" id="IPR036661">
    <property type="entry name" value="Luciferase-like_sf"/>
</dbReference>
<accession>A0A560H2T7</accession>
<sequence length="296" mass="31326">MYLSISIDVSPRDGAAFARLGQQADRIEQAGADFVLLAHETGAGTLEPGRLEAVVTLPWIARRLATPVVVAALPAVHSVPFHIARALSAADFLTSGRAGWLPLLHGGARFDAAYGDAYHLPPGDRVAKHDDFIRATRALWDSWDQDALILNKDSGAYLDSAKVRRVDYRGPFFATMGPLNAARPPQGHPLLVRDLDDVAGSTIPADVVLGGADRLAGVDARGAVRLLKVTAATVEQGEALVRAGKAEGLHVAGPDAIDQLEALRRHYTRQPATGATARARLGLAAPANPYSKKVPA</sequence>
<keyword evidence="1" id="KW-0285">Flavoprotein</keyword>
<dbReference type="PANTHER" id="PTHR30011">
    <property type="entry name" value="ALKANESULFONATE MONOOXYGENASE-RELATED"/>
    <property type="match status" value="1"/>
</dbReference>
<name>A0A560H2T7_9PROT</name>
<keyword evidence="4 5" id="KW-0503">Monooxygenase</keyword>
<dbReference type="InterPro" id="IPR051260">
    <property type="entry name" value="Diverse_substr_monoxygenases"/>
</dbReference>